<sequence length="551" mass="60316">MSVADQNAVINAPLVDMSVIAGAGSGKTRTSIGRVLSILQRLPPRTRVALLSFSNVAVNTFRQGLTAVDCDSSRTTVATFDSFFTQHVVLPHAWRLMGCEGRPYLVIGDEPFLSNFAIHHQGRPQNISELKITFADGNYRVSLSNSPVPWPAAQDAISRLGRAGAYTYDIARYWAHATLTRFPHLTRLLVHRYPYLMIDEAQDIGSMDWAIVQLLREYGARICLVGDPAQAIFGFNGGSGHYLRELGQAAGTAQFSLRTNFRSVPSIVHCANQLANRQDAASRSALTTHSGAFIVPYDSQAPRGIVDRFTAVTQQLSYSSADAAIICRANTLVGQVRGGSSNRGAGLVKRLVKAAELRVANQYDRAFVECVSVVTALLTPPVPRFASLIRDTPDGLAPLIRARIWRFTCDHQNGLPSPELIARDTWLPQLLDNMRALLQDLEVHGLTFADIGRRLTARDLDSTALMVANPAWRIDTVHQVKGESIDAVLYIATERHAQALFGGIETEEGRIGYVALTRARDLFWLAVPNESYQNLIHRAAAVGIMPVPAAV</sequence>
<dbReference type="GO" id="GO:0016787">
    <property type="term" value="F:hydrolase activity"/>
    <property type="evidence" value="ECO:0007669"/>
    <property type="project" value="UniProtKB-UniRule"/>
</dbReference>
<dbReference type="EMBL" id="SPVF01000252">
    <property type="protein sequence ID" value="TFW13365.1"/>
    <property type="molecule type" value="Genomic_DNA"/>
</dbReference>
<dbReference type="RefSeq" id="WP_135208958.1">
    <property type="nucleotide sequence ID" value="NZ_SPVF01000252.1"/>
</dbReference>
<gene>
    <name evidence="8" type="ORF">E4L96_19910</name>
</gene>
<dbReference type="InterPro" id="IPR027417">
    <property type="entry name" value="P-loop_NTPase"/>
</dbReference>
<dbReference type="OrthoDB" id="7211215at2"/>
<evidence type="ECO:0000256" key="5">
    <source>
        <dbReference type="ARBA" id="ARBA00034923"/>
    </source>
</evidence>
<dbReference type="InterPro" id="IPR000212">
    <property type="entry name" value="DNA_helicase_UvrD/REP"/>
</dbReference>
<dbReference type="PROSITE" id="PS51198">
    <property type="entry name" value="UVRD_HELICASE_ATP_BIND"/>
    <property type="match status" value="1"/>
</dbReference>
<proteinExistence type="predicted"/>
<dbReference type="GO" id="GO:0043138">
    <property type="term" value="F:3'-5' DNA helicase activity"/>
    <property type="evidence" value="ECO:0007669"/>
    <property type="project" value="TreeGrafter"/>
</dbReference>
<dbReference type="InterPro" id="IPR014016">
    <property type="entry name" value="UvrD-like_ATP-bd"/>
</dbReference>
<reference evidence="8 9" key="1">
    <citation type="submission" date="2019-03" db="EMBL/GenBank/DDBJ databases">
        <title>Draft Genome Sequence of Massilia arenosa sp. nov., a Novel Massilia Species Isolated from a Sandy-loam Maize Soil.</title>
        <authorList>
            <person name="Raths R."/>
            <person name="Peta V."/>
            <person name="Bucking H."/>
        </authorList>
    </citation>
    <scope>NUCLEOTIDE SEQUENCE [LARGE SCALE GENOMIC DNA]</scope>
    <source>
        <strain evidence="8 9">MC02</strain>
    </source>
</reference>
<protein>
    <recommendedName>
        <fullName evidence="5">DNA 3'-5' helicase II</fullName>
    </recommendedName>
</protein>
<organism evidence="8 9">
    <name type="scientific">Zemynaea arenosa</name>
    <dbReference type="NCBI Taxonomy" id="2561931"/>
    <lineage>
        <taxon>Bacteria</taxon>
        <taxon>Pseudomonadati</taxon>
        <taxon>Pseudomonadota</taxon>
        <taxon>Betaproteobacteria</taxon>
        <taxon>Burkholderiales</taxon>
        <taxon>Oxalobacteraceae</taxon>
        <taxon>Telluria group</taxon>
        <taxon>Zemynaea</taxon>
    </lineage>
</organism>
<keyword evidence="3 6" id="KW-0347">Helicase</keyword>
<evidence type="ECO:0000256" key="6">
    <source>
        <dbReference type="PROSITE-ProRule" id="PRU00560"/>
    </source>
</evidence>
<dbReference type="GO" id="GO:0000725">
    <property type="term" value="P:recombinational repair"/>
    <property type="evidence" value="ECO:0007669"/>
    <property type="project" value="TreeGrafter"/>
</dbReference>
<dbReference type="AlphaFoldDB" id="A0A4Y9S045"/>
<dbReference type="Gene3D" id="3.40.50.300">
    <property type="entry name" value="P-loop containing nucleotide triphosphate hydrolases"/>
    <property type="match status" value="2"/>
</dbReference>
<dbReference type="GO" id="GO:0003677">
    <property type="term" value="F:DNA binding"/>
    <property type="evidence" value="ECO:0007669"/>
    <property type="project" value="InterPro"/>
</dbReference>
<dbReference type="PANTHER" id="PTHR11070:SF2">
    <property type="entry name" value="ATP-DEPENDENT DNA HELICASE SRS2"/>
    <property type="match status" value="1"/>
</dbReference>
<name>A0A4Y9S045_9BURK</name>
<comment type="caution">
    <text evidence="8">The sequence shown here is derived from an EMBL/GenBank/DDBJ whole genome shotgun (WGS) entry which is preliminary data.</text>
</comment>
<dbReference type="GO" id="GO:0005524">
    <property type="term" value="F:ATP binding"/>
    <property type="evidence" value="ECO:0007669"/>
    <property type="project" value="UniProtKB-UniRule"/>
</dbReference>
<evidence type="ECO:0000256" key="2">
    <source>
        <dbReference type="ARBA" id="ARBA00022801"/>
    </source>
</evidence>
<accession>A0A4Y9S045</accession>
<evidence type="ECO:0000313" key="8">
    <source>
        <dbReference type="EMBL" id="TFW13365.1"/>
    </source>
</evidence>
<dbReference type="PANTHER" id="PTHR11070">
    <property type="entry name" value="UVRD / RECB / PCRA DNA HELICASE FAMILY MEMBER"/>
    <property type="match status" value="1"/>
</dbReference>
<evidence type="ECO:0000259" key="7">
    <source>
        <dbReference type="PROSITE" id="PS51198"/>
    </source>
</evidence>
<feature type="binding site" evidence="6">
    <location>
        <begin position="21"/>
        <end position="28"/>
    </location>
    <ligand>
        <name>ATP</name>
        <dbReference type="ChEBI" id="CHEBI:30616"/>
    </ligand>
</feature>
<dbReference type="Proteomes" id="UP000298438">
    <property type="component" value="Unassembled WGS sequence"/>
</dbReference>
<evidence type="ECO:0000256" key="1">
    <source>
        <dbReference type="ARBA" id="ARBA00022741"/>
    </source>
</evidence>
<keyword evidence="1 6" id="KW-0547">Nucleotide-binding</keyword>
<evidence type="ECO:0000256" key="3">
    <source>
        <dbReference type="ARBA" id="ARBA00022806"/>
    </source>
</evidence>
<keyword evidence="4 6" id="KW-0067">ATP-binding</keyword>
<evidence type="ECO:0000313" key="9">
    <source>
        <dbReference type="Proteomes" id="UP000298438"/>
    </source>
</evidence>
<keyword evidence="2 6" id="KW-0378">Hydrolase</keyword>
<dbReference type="SUPFAM" id="SSF52540">
    <property type="entry name" value="P-loop containing nucleoside triphosphate hydrolases"/>
    <property type="match status" value="1"/>
</dbReference>
<keyword evidence="9" id="KW-1185">Reference proteome</keyword>
<dbReference type="Pfam" id="PF00580">
    <property type="entry name" value="UvrD-helicase"/>
    <property type="match status" value="2"/>
</dbReference>
<evidence type="ECO:0000256" key="4">
    <source>
        <dbReference type="ARBA" id="ARBA00022840"/>
    </source>
</evidence>
<feature type="domain" description="UvrD-like helicase ATP-binding" evidence="7">
    <location>
        <begin position="1"/>
        <end position="264"/>
    </location>
</feature>